<evidence type="ECO:0000313" key="5">
    <source>
        <dbReference type="Proteomes" id="UP000450676"/>
    </source>
</evidence>
<dbReference type="PANTHER" id="PTHR38731:SF1">
    <property type="entry name" value="FECR PROTEIN DOMAIN-CONTAINING PROTEIN"/>
    <property type="match status" value="1"/>
</dbReference>
<dbReference type="EMBL" id="WWCU01000013">
    <property type="protein sequence ID" value="MYN08315.1"/>
    <property type="molecule type" value="Genomic_DNA"/>
</dbReference>
<dbReference type="RefSeq" id="WP_161072647.1">
    <property type="nucleotide sequence ID" value="NZ_CP086370.1"/>
</dbReference>
<dbReference type="PROSITE" id="PS51318">
    <property type="entry name" value="TAT"/>
    <property type="match status" value="1"/>
</dbReference>
<reference evidence="4 5" key="1">
    <citation type="submission" date="2019-12" db="EMBL/GenBank/DDBJ databases">
        <title>Novel species isolated from a subtropical stream in China.</title>
        <authorList>
            <person name="Lu H."/>
        </authorList>
    </citation>
    <scope>NUCLEOTIDE SEQUENCE [LARGE SCALE GENOMIC DNA]</scope>
    <source>
        <strain evidence="4 5">FT127W</strain>
    </source>
</reference>
<organism evidence="4 5">
    <name type="scientific">Pseudoduganella aquatica</name>
    <dbReference type="NCBI Taxonomy" id="2660641"/>
    <lineage>
        <taxon>Bacteria</taxon>
        <taxon>Pseudomonadati</taxon>
        <taxon>Pseudomonadota</taxon>
        <taxon>Betaproteobacteria</taxon>
        <taxon>Burkholderiales</taxon>
        <taxon>Oxalobacteraceae</taxon>
        <taxon>Telluria group</taxon>
        <taxon>Pseudoduganella</taxon>
    </lineage>
</organism>
<feature type="domain" description="FecR protein" evidence="3">
    <location>
        <begin position="71"/>
        <end position="158"/>
    </location>
</feature>
<feature type="compositionally biased region" description="Pro residues" evidence="1">
    <location>
        <begin position="243"/>
        <end position="253"/>
    </location>
</feature>
<name>A0A7X4HDQ5_9BURK</name>
<dbReference type="PANTHER" id="PTHR38731">
    <property type="entry name" value="LIPL45-RELATED LIPOPROTEIN-RELATED"/>
    <property type="match status" value="1"/>
</dbReference>
<dbReference type="Proteomes" id="UP000450676">
    <property type="component" value="Unassembled WGS sequence"/>
</dbReference>
<feature type="signal peptide" evidence="2">
    <location>
        <begin position="1"/>
        <end position="35"/>
    </location>
</feature>
<evidence type="ECO:0000256" key="1">
    <source>
        <dbReference type="SAM" id="MobiDB-lite"/>
    </source>
</evidence>
<comment type="caution">
    <text evidence="4">The sequence shown here is derived from an EMBL/GenBank/DDBJ whole genome shotgun (WGS) entry which is preliminary data.</text>
</comment>
<evidence type="ECO:0000313" key="4">
    <source>
        <dbReference type="EMBL" id="MYN08315.1"/>
    </source>
</evidence>
<proteinExistence type="predicted"/>
<keyword evidence="2" id="KW-0732">Signal</keyword>
<feature type="chain" id="PRO_5031524113" evidence="2">
    <location>
        <begin position="36"/>
        <end position="253"/>
    </location>
</feature>
<dbReference type="InterPro" id="IPR006860">
    <property type="entry name" value="FecR"/>
</dbReference>
<evidence type="ECO:0000259" key="3">
    <source>
        <dbReference type="Pfam" id="PF04773"/>
    </source>
</evidence>
<sequence>MPLSCRPASRLARRRVLAAGLLLSALAALPGAALAAPVAATVVQLSGAMLARKPDGSVKPLALRSEVESGDTLLTQAGAYAQLRFIDNSEVIMKPSTTLQVEQFAFARGKQADDQASFQLLKGGMRSVSGLLGQRSKEKFLIRTPSANIGIRGTTFILEFVEAGAAPEQAAPPSGSMIPPAPPPAGGLPPGLHVYVSDGGISVTNQAGVGQYDPGQFGYIKDLTTKPVKMTANPGIQFSPPASFSPPPPADAY</sequence>
<keyword evidence="5" id="KW-1185">Reference proteome</keyword>
<accession>A0A7X4HDQ5</accession>
<dbReference type="Pfam" id="PF04773">
    <property type="entry name" value="FecR"/>
    <property type="match status" value="1"/>
</dbReference>
<dbReference type="InterPro" id="IPR006311">
    <property type="entry name" value="TAT_signal"/>
</dbReference>
<feature type="region of interest" description="Disordered" evidence="1">
    <location>
        <begin position="231"/>
        <end position="253"/>
    </location>
</feature>
<dbReference type="AlphaFoldDB" id="A0A7X4HDQ5"/>
<gene>
    <name evidence="4" type="ORF">GTP77_13320</name>
</gene>
<protein>
    <submittedName>
        <fullName evidence="4">Iron dicitrate transport regulator FecR</fullName>
    </submittedName>
</protein>
<evidence type="ECO:0000256" key="2">
    <source>
        <dbReference type="SAM" id="SignalP"/>
    </source>
</evidence>